<keyword evidence="1" id="KW-0472">Membrane</keyword>
<reference evidence="2 3" key="1">
    <citation type="submission" date="2016-10" db="EMBL/GenBank/DDBJ databases">
        <authorList>
            <person name="de Groot N.N."/>
        </authorList>
    </citation>
    <scope>NUCLEOTIDE SEQUENCE [LARGE SCALE GENOMIC DNA]</scope>
    <source>
        <strain evidence="2 3">CGMCC 1.3442</strain>
    </source>
</reference>
<evidence type="ECO:0000313" key="2">
    <source>
        <dbReference type="EMBL" id="SDN93895.1"/>
    </source>
</evidence>
<keyword evidence="1" id="KW-0812">Transmembrane</keyword>
<accession>A0A1H0FGV0</accession>
<sequence>MCHIQSYDIEFHPYFIAFINFLFQRLSFFAGFMREFSYHYGTPISQGHLPPLNE</sequence>
<organism evidence="2 3">
    <name type="scientific">Tenuibacillus multivorans</name>
    <dbReference type="NCBI Taxonomy" id="237069"/>
    <lineage>
        <taxon>Bacteria</taxon>
        <taxon>Bacillati</taxon>
        <taxon>Bacillota</taxon>
        <taxon>Bacilli</taxon>
        <taxon>Bacillales</taxon>
        <taxon>Bacillaceae</taxon>
        <taxon>Tenuibacillus</taxon>
    </lineage>
</organism>
<dbReference type="EMBL" id="FNIG01000012">
    <property type="protein sequence ID" value="SDN93895.1"/>
    <property type="molecule type" value="Genomic_DNA"/>
</dbReference>
<keyword evidence="3" id="KW-1185">Reference proteome</keyword>
<evidence type="ECO:0000313" key="3">
    <source>
        <dbReference type="Proteomes" id="UP000199334"/>
    </source>
</evidence>
<protein>
    <submittedName>
        <fullName evidence="2">Uncharacterized protein</fullName>
    </submittedName>
</protein>
<evidence type="ECO:0000256" key="1">
    <source>
        <dbReference type="SAM" id="Phobius"/>
    </source>
</evidence>
<dbReference type="Proteomes" id="UP000199334">
    <property type="component" value="Unassembled WGS sequence"/>
</dbReference>
<name>A0A1H0FGV0_9BACI</name>
<feature type="transmembrane region" description="Helical" evidence="1">
    <location>
        <begin position="14"/>
        <end position="33"/>
    </location>
</feature>
<proteinExistence type="predicted"/>
<dbReference type="AlphaFoldDB" id="A0A1H0FGV0"/>
<keyword evidence="1" id="KW-1133">Transmembrane helix</keyword>
<gene>
    <name evidence="2" type="ORF">SAMN05216498_0249</name>
</gene>